<evidence type="ECO:0000256" key="4">
    <source>
        <dbReference type="ARBA" id="ARBA00023136"/>
    </source>
</evidence>
<name>A0A9W7E1Y6_9STRA</name>
<organism evidence="10 11">
    <name type="scientific">Triparma laevis f. inornata</name>
    <dbReference type="NCBI Taxonomy" id="1714386"/>
    <lineage>
        <taxon>Eukaryota</taxon>
        <taxon>Sar</taxon>
        <taxon>Stramenopiles</taxon>
        <taxon>Ochrophyta</taxon>
        <taxon>Bolidophyceae</taxon>
        <taxon>Parmales</taxon>
        <taxon>Triparmaceae</taxon>
        <taxon>Triparma</taxon>
    </lineage>
</organism>
<sequence>MSIVPTNAPLPTSALNPANPNNMSHEIELKQSGFIPNPGAPLPVPSQNYVHAASEVPKVAPTFFADDKGNLKFVNLVVKLPEAVLFGVLVFCFIVTYLLGAVVFAEGNPITEDTYTYDITDVRSVAFDSFTLASEKIGEDWANFFSTTRQDLTGDMATIYASLAEASSNQTEFFASGDEAPILPLSERGDFTYWIYEAQTSAGCFTADTLPVMEEAETMFTSNAEWQKWCLREYNDIYDATQGYECAKSLSALNAYKASSWDQVMVDDIEDRLDNPVAGVTPLADAVIATLPTGAFNGREVYQLLGFCTKFGVACDIMTNPAYPFAAFFTTDDINIMKAFSSQLDADFATVTALWDGSGAINSDPEAVSLFQAYMKDLPSQAFLVDFFFDAEFTKENPVTMFSRSITFWGAPVLGVTVDPDNEKDTKSGDARKKFVMDTFFEDMEKIANPGHNNKINAYYFMRVLILDVFLKILANDGMFALLSIAIVYFYMRFMLQSWFLANVGFLEIVLSIPTAWFFAEWLFQVDYFSSLNPLCLFIVAAIGADDIFVFMDAYKQSAYKGPAITRDLASRMSYVYRRAGTAMLITSATTCSAFLCTVASPIASTKSFGIFAALVILMDYILVMTMFCTAVVIYHNTFEHPSVNCCVQCACVCCCPCVPRIAAEETSTGKANAGKNDDGKQDRITEFYKGPFTNFVLNPTTRFASLFALFVWFCIAFYFMLQLEPTKKTEQFLSDDHPLQKAITILNEAFPIASDDRGAKMYFSWGVGEVDRSGVNQMFRDDFIGKPTFDDDFFLSQACQQKIYDYTQEVRVDAARKYDDYVKRDAAGMVAIVSWLDELKDWIEGGVDGVKAGEGSTLFGSQCVRNPMREGYSFPVSDADTKEALIRFAYEPSCSEDIPYPGALIMETYVEDSRATGLPGNMYGFNGEDLKSLSISLESSVLDPWSEIAETKAMEQYNFFVAEAAHIDTLMEAECGKVLMTDIDQKYIIMNNQKIFRTSAVSGAMIGCAIAFVVILVSTLNVFVAAFATLSILCVLVSVVGAVTIAGWTLGTITSILISILAGFSVDYVVHLAHAFVTTPGDKETRVRGAFADMGVSVMSGMLTSILASLPLFLCKIKFFASFGIFLCATIAFSWTYANLMFMGLLATFDVMKFSFGKGGKVEEGSGGIVKMG</sequence>
<protein>
    <recommendedName>
        <fullName evidence="9">SSD domain-containing protein</fullName>
    </recommendedName>
</protein>
<feature type="domain" description="SSD" evidence="9">
    <location>
        <begin position="1025"/>
        <end position="1149"/>
    </location>
</feature>
<dbReference type="PROSITE" id="PS50156">
    <property type="entry name" value="SSD"/>
    <property type="match status" value="2"/>
</dbReference>
<reference evidence="11" key="1">
    <citation type="journal article" date="2023" name="Commun. Biol.">
        <title>Genome analysis of Parmales, the sister group of diatoms, reveals the evolutionary specialization of diatoms from phago-mixotrophs to photoautotrophs.</title>
        <authorList>
            <person name="Ban H."/>
            <person name="Sato S."/>
            <person name="Yoshikawa S."/>
            <person name="Yamada K."/>
            <person name="Nakamura Y."/>
            <person name="Ichinomiya M."/>
            <person name="Sato N."/>
            <person name="Blanc-Mathieu R."/>
            <person name="Endo H."/>
            <person name="Kuwata A."/>
            <person name="Ogata H."/>
        </authorList>
    </citation>
    <scope>NUCLEOTIDE SEQUENCE [LARGE SCALE GENOMIC DNA]</scope>
</reference>
<dbReference type="GO" id="GO:0016020">
    <property type="term" value="C:membrane"/>
    <property type="evidence" value="ECO:0007669"/>
    <property type="project" value="UniProtKB-SubCell"/>
</dbReference>
<dbReference type="EMBL" id="BLQM01000098">
    <property type="protein sequence ID" value="GMH63257.1"/>
    <property type="molecule type" value="Genomic_DNA"/>
</dbReference>
<feature type="compositionally biased region" description="Polar residues" evidence="7">
    <location>
        <begin position="9"/>
        <end position="22"/>
    </location>
</feature>
<feature type="transmembrane region" description="Helical" evidence="8">
    <location>
        <begin position="498"/>
        <end position="520"/>
    </location>
</feature>
<dbReference type="SUPFAM" id="SSF82866">
    <property type="entry name" value="Multidrug efflux transporter AcrB transmembrane domain"/>
    <property type="match status" value="2"/>
</dbReference>
<feature type="transmembrane region" description="Helical" evidence="8">
    <location>
        <begin position="704"/>
        <end position="722"/>
    </location>
</feature>
<comment type="caution">
    <text evidence="10">The sequence shown here is derived from an EMBL/GenBank/DDBJ whole genome shotgun (WGS) entry which is preliminary data.</text>
</comment>
<feature type="transmembrane region" description="Helical" evidence="8">
    <location>
        <begin position="1024"/>
        <end position="1050"/>
    </location>
</feature>
<feature type="transmembrane region" description="Helical" evidence="8">
    <location>
        <begin position="575"/>
        <end position="597"/>
    </location>
</feature>
<comment type="similarity">
    <text evidence="6">Belongs to the dispatched family.</text>
</comment>
<dbReference type="PANTHER" id="PTHR45951:SF7">
    <property type="entry name" value="SSD DOMAIN-CONTAINING PROTEIN"/>
    <property type="match status" value="1"/>
</dbReference>
<feature type="transmembrane region" description="Helical" evidence="8">
    <location>
        <begin position="1090"/>
        <end position="1113"/>
    </location>
</feature>
<comment type="subcellular location">
    <subcellularLocation>
        <location evidence="1">Membrane</location>
        <topology evidence="1">Multi-pass membrane protein</topology>
    </subcellularLocation>
</comment>
<evidence type="ECO:0000256" key="8">
    <source>
        <dbReference type="SAM" id="Phobius"/>
    </source>
</evidence>
<accession>A0A9W7E1Y6</accession>
<evidence type="ECO:0000256" key="3">
    <source>
        <dbReference type="ARBA" id="ARBA00022989"/>
    </source>
</evidence>
<evidence type="ECO:0000313" key="10">
    <source>
        <dbReference type="EMBL" id="GMH63257.1"/>
    </source>
</evidence>
<feature type="transmembrane region" description="Helical" evidence="8">
    <location>
        <begin position="609"/>
        <end position="635"/>
    </location>
</feature>
<dbReference type="Pfam" id="PF12349">
    <property type="entry name" value="Sterol-sensing"/>
    <property type="match status" value="1"/>
</dbReference>
<keyword evidence="5" id="KW-0325">Glycoprotein</keyword>
<feature type="transmembrane region" description="Helical" evidence="8">
    <location>
        <begin position="83"/>
        <end position="105"/>
    </location>
</feature>
<keyword evidence="3 8" id="KW-1133">Transmembrane helix</keyword>
<feature type="transmembrane region" description="Helical" evidence="8">
    <location>
        <begin position="996"/>
        <end position="1018"/>
    </location>
</feature>
<evidence type="ECO:0000256" key="1">
    <source>
        <dbReference type="ARBA" id="ARBA00004141"/>
    </source>
</evidence>
<evidence type="ECO:0000259" key="9">
    <source>
        <dbReference type="PROSITE" id="PS50156"/>
    </source>
</evidence>
<dbReference type="InterPro" id="IPR000731">
    <property type="entry name" value="SSD"/>
</dbReference>
<dbReference type="GO" id="GO:0022857">
    <property type="term" value="F:transmembrane transporter activity"/>
    <property type="evidence" value="ECO:0007669"/>
    <property type="project" value="TreeGrafter"/>
</dbReference>
<evidence type="ECO:0000313" key="11">
    <source>
        <dbReference type="Proteomes" id="UP001162640"/>
    </source>
</evidence>
<gene>
    <name evidence="10" type="ORF">TL16_g03664</name>
</gene>
<keyword evidence="2 8" id="KW-0812">Transmembrane</keyword>
<feature type="transmembrane region" description="Helical" evidence="8">
    <location>
        <begin position="1120"/>
        <end position="1139"/>
    </location>
</feature>
<feature type="domain" description="SSD" evidence="9">
    <location>
        <begin position="470"/>
        <end position="634"/>
    </location>
</feature>
<proteinExistence type="inferred from homology"/>
<feature type="transmembrane region" description="Helical" evidence="8">
    <location>
        <begin position="1057"/>
        <end position="1078"/>
    </location>
</feature>
<feature type="region of interest" description="Disordered" evidence="7">
    <location>
        <begin position="1"/>
        <end position="22"/>
    </location>
</feature>
<dbReference type="Proteomes" id="UP001162640">
    <property type="component" value="Unassembled WGS sequence"/>
</dbReference>
<feature type="transmembrane region" description="Helical" evidence="8">
    <location>
        <begin position="469"/>
        <end position="492"/>
    </location>
</feature>
<evidence type="ECO:0000256" key="2">
    <source>
        <dbReference type="ARBA" id="ARBA00022692"/>
    </source>
</evidence>
<dbReference type="AlphaFoldDB" id="A0A9W7E1Y6"/>
<evidence type="ECO:0000256" key="7">
    <source>
        <dbReference type="SAM" id="MobiDB-lite"/>
    </source>
</evidence>
<dbReference type="PANTHER" id="PTHR45951">
    <property type="entry name" value="PROTEIN DISPATCHED-RELATED"/>
    <property type="match status" value="1"/>
</dbReference>
<evidence type="ECO:0000256" key="6">
    <source>
        <dbReference type="ARBA" id="ARBA00038046"/>
    </source>
</evidence>
<dbReference type="Gene3D" id="1.20.1640.10">
    <property type="entry name" value="Multidrug efflux transporter AcrB transmembrane domain"/>
    <property type="match status" value="2"/>
</dbReference>
<dbReference type="InterPro" id="IPR053958">
    <property type="entry name" value="HMGCR/SNAP/NPC1-like_SSD"/>
</dbReference>
<evidence type="ECO:0000256" key="5">
    <source>
        <dbReference type="ARBA" id="ARBA00023180"/>
    </source>
</evidence>
<dbReference type="InterPro" id="IPR052081">
    <property type="entry name" value="Dispatched_Hh_regulator"/>
</dbReference>
<keyword evidence="4 8" id="KW-0472">Membrane</keyword>